<comment type="caution">
    <text evidence="8">The sequence shown here is derived from an EMBL/GenBank/DDBJ whole genome shotgun (WGS) entry which is preliminary data.</text>
</comment>
<reference evidence="8" key="2">
    <citation type="journal article" date="2020" name="Microorganisms">
        <title>Osmotic Adaptation and Compatible Solute Biosynthesis of Phototrophic Bacteria as Revealed from Genome Analyses.</title>
        <authorList>
            <person name="Imhoff J.F."/>
            <person name="Rahn T."/>
            <person name="Kunzel S."/>
            <person name="Keller A."/>
            <person name="Neulinger S.C."/>
        </authorList>
    </citation>
    <scope>NUCLEOTIDE SEQUENCE</scope>
    <source>
        <strain evidence="8">DSM 4395</strain>
    </source>
</reference>
<evidence type="ECO:0000256" key="3">
    <source>
        <dbReference type="SAM" id="MobiDB-lite"/>
    </source>
</evidence>
<evidence type="ECO:0000256" key="2">
    <source>
        <dbReference type="ARBA" id="ARBA00022636"/>
    </source>
</evidence>
<dbReference type="InterPro" id="IPR035919">
    <property type="entry name" value="EAL_sf"/>
</dbReference>
<dbReference type="InterPro" id="IPR052155">
    <property type="entry name" value="Biofilm_reg_signaling"/>
</dbReference>
<dbReference type="PANTHER" id="PTHR44757">
    <property type="entry name" value="DIGUANYLATE CYCLASE DGCP"/>
    <property type="match status" value="1"/>
</dbReference>
<keyword evidence="4" id="KW-0812">Transmembrane</keyword>
<dbReference type="PROSITE" id="PS50112">
    <property type="entry name" value="PAS"/>
    <property type="match status" value="1"/>
</dbReference>
<dbReference type="SUPFAM" id="SSF55073">
    <property type="entry name" value="Nucleotide cyclase"/>
    <property type="match status" value="1"/>
</dbReference>
<dbReference type="CDD" id="cd01949">
    <property type="entry name" value="GGDEF"/>
    <property type="match status" value="1"/>
</dbReference>
<feature type="domain" description="EAL" evidence="6">
    <location>
        <begin position="427"/>
        <end position="681"/>
    </location>
</feature>
<dbReference type="NCBIfam" id="TIGR00254">
    <property type="entry name" value="GGDEF"/>
    <property type="match status" value="1"/>
</dbReference>
<dbReference type="EC" id="3.1.4.52" evidence="1"/>
<dbReference type="InterPro" id="IPR000160">
    <property type="entry name" value="GGDEF_dom"/>
</dbReference>
<dbReference type="InterPro" id="IPR001633">
    <property type="entry name" value="EAL_dom"/>
</dbReference>
<feature type="transmembrane region" description="Helical" evidence="4">
    <location>
        <begin position="45"/>
        <end position="66"/>
    </location>
</feature>
<dbReference type="PROSITE" id="PS50887">
    <property type="entry name" value="GGDEF"/>
    <property type="match status" value="1"/>
</dbReference>
<dbReference type="InterPro" id="IPR000014">
    <property type="entry name" value="PAS"/>
</dbReference>
<keyword evidence="4" id="KW-1133">Transmembrane helix</keyword>
<dbReference type="Gene3D" id="3.20.20.450">
    <property type="entry name" value="EAL domain"/>
    <property type="match status" value="1"/>
</dbReference>
<evidence type="ECO:0000259" key="6">
    <source>
        <dbReference type="PROSITE" id="PS50883"/>
    </source>
</evidence>
<dbReference type="InterPro" id="IPR043128">
    <property type="entry name" value="Rev_trsase/Diguanyl_cyclase"/>
</dbReference>
<dbReference type="SUPFAM" id="SSF55785">
    <property type="entry name" value="PYP-like sensor domain (PAS domain)"/>
    <property type="match status" value="1"/>
</dbReference>
<dbReference type="SMART" id="SM00267">
    <property type="entry name" value="GGDEF"/>
    <property type="match status" value="1"/>
</dbReference>
<feature type="domain" description="GGDEF" evidence="7">
    <location>
        <begin position="285"/>
        <end position="418"/>
    </location>
</feature>
<keyword evidence="2" id="KW-0973">c-di-GMP</keyword>
<gene>
    <name evidence="8" type="ORF">CCR82_06605</name>
</gene>
<dbReference type="CDD" id="cd01948">
    <property type="entry name" value="EAL"/>
    <property type="match status" value="1"/>
</dbReference>
<sequence length="685" mass="75436">MRKGELMTKTEPRTPIEARQNPAGRPRHLFRALLSALRPRLMCRLCWRLTGVIFLLATLILAPFYFSAQAPSLALFASLILLLTVVIMLSLQLVLLEPVLVLRKRVHRAIADPKPIPDRVRAGHWPHELGDLATDLDQLLEAVSGHLTSLARFPDENSQPVLRVDAEGRLLYANKASAPLLGFWHIAIGDVLPQSWPDVIRRVRAEHKTQSVDLKLPSSWLNLTLVPLPEAEVVNLYAIDITERKAYEETLRHQRNYDQLTELPNLALFQDRLQQSLVEADKDQQRLAVMILGLRDFSTINGLAGHEAGDQVLCEVGKRLQARLSPSMTLARIGGDLFGILVPDCTSVSQVAEFADALLATLSPPFLVGDQVLHCGARIGIALYPEDGADYSVLLSHADLALNSAGRGTDQCVHFFVAGLNQKVQQRTQRIRQLDEAITDGQLEVWYQPQISATSGEIEGAEALVRWRHPREGLISPAEFIPLAEETGLVLPLGETVLEQACQQVADWRSAGRGQLRMAVNLSARQLTDPQLLDKVIAVLERHRLPAAALELEITESAVMADTAQAIAVMRRFVDLGVRLALDDFGTGYSSLSYLKQLPLHKIKIDRAFVRALPDDAQDLALCRAVVQIGSSMGMRVLAEGCETQAHVDCLVDLGVDALQGYYYGKPVPAQDFPAAVAGAGLPKR</sequence>
<dbReference type="PROSITE" id="PS50883">
    <property type="entry name" value="EAL"/>
    <property type="match status" value="1"/>
</dbReference>
<evidence type="ECO:0000259" key="7">
    <source>
        <dbReference type="PROSITE" id="PS50887"/>
    </source>
</evidence>
<dbReference type="InterPro" id="IPR029787">
    <property type="entry name" value="Nucleotide_cyclase"/>
</dbReference>
<proteinExistence type="predicted"/>
<dbReference type="Pfam" id="PF00990">
    <property type="entry name" value="GGDEF"/>
    <property type="match status" value="1"/>
</dbReference>
<organism evidence="8 9">
    <name type="scientific">Halochromatium salexigens</name>
    <name type="common">Chromatium salexigens</name>
    <dbReference type="NCBI Taxonomy" id="49447"/>
    <lineage>
        <taxon>Bacteria</taxon>
        <taxon>Pseudomonadati</taxon>
        <taxon>Pseudomonadota</taxon>
        <taxon>Gammaproteobacteria</taxon>
        <taxon>Chromatiales</taxon>
        <taxon>Chromatiaceae</taxon>
        <taxon>Halochromatium</taxon>
    </lineage>
</organism>
<dbReference type="GO" id="GO:0071111">
    <property type="term" value="F:cyclic-guanylate-specific phosphodiesterase activity"/>
    <property type="evidence" value="ECO:0007669"/>
    <property type="project" value="UniProtKB-EC"/>
</dbReference>
<feature type="compositionally biased region" description="Basic and acidic residues" evidence="3">
    <location>
        <begin position="1"/>
        <end position="16"/>
    </location>
</feature>
<dbReference type="Gene3D" id="3.30.70.270">
    <property type="match status" value="1"/>
</dbReference>
<evidence type="ECO:0000256" key="4">
    <source>
        <dbReference type="SAM" id="Phobius"/>
    </source>
</evidence>
<keyword evidence="9" id="KW-1185">Reference proteome</keyword>
<reference evidence="8" key="1">
    <citation type="submission" date="2017-05" db="EMBL/GenBank/DDBJ databases">
        <authorList>
            <person name="Imhoff J.F."/>
            <person name="Rahn T."/>
            <person name="Kuenzel S."/>
            <person name="Neulinger S.C."/>
        </authorList>
    </citation>
    <scope>NUCLEOTIDE SEQUENCE</scope>
    <source>
        <strain evidence="8">DSM 4395</strain>
    </source>
</reference>
<dbReference type="SMART" id="SM00052">
    <property type="entry name" value="EAL"/>
    <property type="match status" value="1"/>
</dbReference>
<dbReference type="Proteomes" id="UP001296967">
    <property type="component" value="Unassembled WGS sequence"/>
</dbReference>
<protein>
    <recommendedName>
        <fullName evidence="1">cyclic-guanylate-specific phosphodiesterase</fullName>
        <ecNumber evidence="1">3.1.4.52</ecNumber>
    </recommendedName>
</protein>
<accession>A0AAJ0UGL2</accession>
<feature type="region of interest" description="Disordered" evidence="3">
    <location>
        <begin position="1"/>
        <end position="21"/>
    </location>
</feature>
<evidence type="ECO:0000259" key="5">
    <source>
        <dbReference type="PROSITE" id="PS50112"/>
    </source>
</evidence>
<dbReference type="SUPFAM" id="SSF141868">
    <property type="entry name" value="EAL domain-like"/>
    <property type="match status" value="1"/>
</dbReference>
<dbReference type="FunFam" id="3.20.20.450:FF:000001">
    <property type="entry name" value="Cyclic di-GMP phosphodiesterase yahA"/>
    <property type="match status" value="1"/>
</dbReference>
<dbReference type="PANTHER" id="PTHR44757:SF2">
    <property type="entry name" value="BIOFILM ARCHITECTURE MAINTENANCE PROTEIN MBAA"/>
    <property type="match status" value="1"/>
</dbReference>
<feature type="transmembrane region" description="Helical" evidence="4">
    <location>
        <begin position="72"/>
        <end position="96"/>
    </location>
</feature>
<evidence type="ECO:0000313" key="9">
    <source>
        <dbReference type="Proteomes" id="UP001296967"/>
    </source>
</evidence>
<keyword evidence="4" id="KW-0472">Membrane</keyword>
<dbReference type="EMBL" id="NHSF01000045">
    <property type="protein sequence ID" value="MBK5930202.1"/>
    <property type="molecule type" value="Genomic_DNA"/>
</dbReference>
<feature type="domain" description="PAS" evidence="5">
    <location>
        <begin position="146"/>
        <end position="183"/>
    </location>
</feature>
<evidence type="ECO:0000256" key="1">
    <source>
        <dbReference type="ARBA" id="ARBA00012282"/>
    </source>
</evidence>
<evidence type="ECO:0000313" key="8">
    <source>
        <dbReference type="EMBL" id="MBK5930202.1"/>
    </source>
</evidence>
<dbReference type="Gene3D" id="3.30.450.20">
    <property type="entry name" value="PAS domain"/>
    <property type="match status" value="1"/>
</dbReference>
<dbReference type="Pfam" id="PF00563">
    <property type="entry name" value="EAL"/>
    <property type="match status" value="1"/>
</dbReference>
<name>A0AAJ0UGL2_HALSE</name>
<dbReference type="AlphaFoldDB" id="A0AAJ0UGL2"/>
<dbReference type="InterPro" id="IPR035965">
    <property type="entry name" value="PAS-like_dom_sf"/>
</dbReference>